<feature type="region of interest" description="Disordered" evidence="1">
    <location>
        <begin position="239"/>
        <end position="272"/>
    </location>
</feature>
<keyword evidence="2" id="KW-0472">Membrane</keyword>
<dbReference type="EMBL" id="CP079105">
    <property type="protein sequence ID" value="QXQ13670.1"/>
    <property type="molecule type" value="Genomic_DNA"/>
</dbReference>
<reference evidence="3" key="1">
    <citation type="submission" date="2021-07" db="EMBL/GenBank/DDBJ databases">
        <title>Candidatus Kaistella beijingensis sp. nov. isolated from a municipal wastewater treatment plant is involved in sludge foaming.</title>
        <authorList>
            <person name="Song Y."/>
            <person name="Liu S.-J."/>
        </authorList>
    </citation>
    <scope>NUCLEOTIDE SEQUENCE</scope>
    <source>
        <strain evidence="3">DSM 43998</strain>
    </source>
</reference>
<evidence type="ECO:0000313" key="3">
    <source>
        <dbReference type="EMBL" id="QXQ13670.1"/>
    </source>
</evidence>
<dbReference type="Proteomes" id="UP000887023">
    <property type="component" value="Chromosome"/>
</dbReference>
<evidence type="ECO:0000256" key="1">
    <source>
        <dbReference type="SAM" id="MobiDB-lite"/>
    </source>
</evidence>
<keyword evidence="2" id="KW-0812">Transmembrane</keyword>
<proteinExistence type="predicted"/>
<dbReference type="InterPro" id="IPR049726">
    <property type="entry name" value="TtfA-like_core"/>
</dbReference>
<gene>
    <name evidence="3" type="ORF">KV203_18015</name>
</gene>
<dbReference type="RefSeq" id="WP_066469449.1">
    <property type="nucleotide sequence ID" value="NZ_CBCRUZ010000005.1"/>
</dbReference>
<protein>
    <recommendedName>
        <fullName evidence="5">Secreted protein</fullName>
    </recommendedName>
</protein>
<keyword evidence="2" id="KW-1133">Transmembrane helix</keyword>
<evidence type="ECO:0000313" key="4">
    <source>
        <dbReference type="Proteomes" id="UP000887023"/>
    </source>
</evidence>
<evidence type="ECO:0000256" key="2">
    <source>
        <dbReference type="SAM" id="Phobius"/>
    </source>
</evidence>
<organism evidence="3 4">
    <name type="scientific">Skermania pinensis</name>
    <dbReference type="NCBI Taxonomy" id="39122"/>
    <lineage>
        <taxon>Bacteria</taxon>
        <taxon>Bacillati</taxon>
        <taxon>Actinomycetota</taxon>
        <taxon>Actinomycetes</taxon>
        <taxon>Mycobacteriales</taxon>
        <taxon>Gordoniaceae</taxon>
        <taxon>Skermania</taxon>
    </lineage>
</organism>
<name>A0ABX8SAT6_9ACTN</name>
<keyword evidence="4" id="KW-1185">Reference proteome</keyword>
<feature type="transmembrane region" description="Helical" evidence="2">
    <location>
        <begin position="6"/>
        <end position="22"/>
    </location>
</feature>
<dbReference type="CDD" id="cd21904">
    <property type="entry name" value="TtfA-like"/>
    <property type="match status" value="1"/>
</dbReference>
<sequence length="272" mass="29549">MTAVWFGLALIASGGAGVLLYIDRIQRQRSGRIRQIWAMTQDFGFRESDPELVANWRRAALAGQDYLTAVDIVTGVRRGDRFVLFDLEDTGTFVAVERDVASDVDIDLRPKSAPPPKDADLKLLGAMSDRVMFATDLEIARRVCDSRMATLTAGLPSSLQLLWSEGRWTLGSLPLSTKPRDWDEAIEAVSRLSAILHVLPPAVEPDRLAEPHHDLGRPQPTAGSTAWVAPAVARVLPPPPPSAAPPVRAIRPRPAPAAGPVFRPYQGPAPHA</sequence>
<accession>A0ABX8SAT6</accession>
<evidence type="ECO:0008006" key="5">
    <source>
        <dbReference type="Google" id="ProtNLM"/>
    </source>
</evidence>